<feature type="region of interest" description="Disordered" evidence="1">
    <location>
        <begin position="28"/>
        <end position="47"/>
    </location>
</feature>
<protein>
    <submittedName>
        <fullName evidence="2">Uncharacterized protein</fullName>
    </submittedName>
</protein>
<organism evidence="2 3">
    <name type="scientific">Brassica cretica</name>
    <name type="common">Mustard</name>
    <dbReference type="NCBI Taxonomy" id="69181"/>
    <lineage>
        <taxon>Eukaryota</taxon>
        <taxon>Viridiplantae</taxon>
        <taxon>Streptophyta</taxon>
        <taxon>Embryophyta</taxon>
        <taxon>Tracheophyta</taxon>
        <taxon>Spermatophyta</taxon>
        <taxon>Magnoliopsida</taxon>
        <taxon>eudicotyledons</taxon>
        <taxon>Gunneridae</taxon>
        <taxon>Pentapetalae</taxon>
        <taxon>rosids</taxon>
        <taxon>malvids</taxon>
        <taxon>Brassicales</taxon>
        <taxon>Brassicaceae</taxon>
        <taxon>Brassiceae</taxon>
        <taxon>Brassica</taxon>
    </lineage>
</organism>
<reference evidence="2 3" key="1">
    <citation type="journal article" date="2020" name="BMC Genomics">
        <title>Intraspecific diversification of the crop wild relative Brassica cretica Lam. using demographic model selection.</title>
        <authorList>
            <person name="Kioukis A."/>
            <person name="Michalopoulou V.A."/>
            <person name="Briers L."/>
            <person name="Pirintsos S."/>
            <person name="Studholme D.J."/>
            <person name="Pavlidis P."/>
            <person name="Sarris P.F."/>
        </authorList>
    </citation>
    <scope>NUCLEOTIDE SEQUENCE [LARGE SCALE GENOMIC DNA]</scope>
    <source>
        <strain evidence="3">cv. PFS-1207/04</strain>
    </source>
</reference>
<dbReference type="Proteomes" id="UP000266723">
    <property type="component" value="Unassembled WGS sequence"/>
</dbReference>
<evidence type="ECO:0000313" key="3">
    <source>
        <dbReference type="Proteomes" id="UP000266723"/>
    </source>
</evidence>
<gene>
    <name evidence="2" type="ORF">DY000_02017182</name>
</gene>
<sequence>MLDGATREHFCDNLSRSLGTRLTAMQCTDPNPSPWDETPPHPPGEVLDSSNAKRINNLHVWPGEVHMRGLGLVPYRAMSWIPSERDGRTHSELSTLALRFLASMIQETQARMTMILFPARIPKIEPRNP</sequence>
<name>A0ABQ7CLQ0_BRACR</name>
<proteinExistence type="predicted"/>
<accession>A0ABQ7CLQ0</accession>
<dbReference type="EMBL" id="QGKV02000759">
    <property type="protein sequence ID" value="KAF3560751.1"/>
    <property type="molecule type" value="Genomic_DNA"/>
</dbReference>
<comment type="caution">
    <text evidence="2">The sequence shown here is derived from an EMBL/GenBank/DDBJ whole genome shotgun (WGS) entry which is preliminary data.</text>
</comment>
<evidence type="ECO:0000256" key="1">
    <source>
        <dbReference type="SAM" id="MobiDB-lite"/>
    </source>
</evidence>
<keyword evidence="3" id="KW-1185">Reference proteome</keyword>
<evidence type="ECO:0000313" key="2">
    <source>
        <dbReference type="EMBL" id="KAF3560751.1"/>
    </source>
</evidence>